<dbReference type="InterPro" id="IPR002797">
    <property type="entry name" value="Polysacc_synth"/>
</dbReference>
<feature type="transmembrane region" description="Helical" evidence="6">
    <location>
        <begin position="134"/>
        <end position="155"/>
    </location>
</feature>
<feature type="transmembrane region" description="Helical" evidence="6">
    <location>
        <begin position="162"/>
        <end position="185"/>
    </location>
</feature>
<gene>
    <name evidence="7" type="ORF">A3B54_02605</name>
</gene>
<name>A0A1F5H4Z1_9BACT</name>
<comment type="subcellular location">
    <subcellularLocation>
        <location evidence="1">Cell membrane</location>
        <topology evidence="1">Multi-pass membrane protein</topology>
    </subcellularLocation>
</comment>
<evidence type="ECO:0000256" key="1">
    <source>
        <dbReference type="ARBA" id="ARBA00004651"/>
    </source>
</evidence>
<feature type="transmembrane region" description="Helical" evidence="6">
    <location>
        <begin position="376"/>
        <end position="396"/>
    </location>
</feature>
<comment type="caution">
    <text evidence="7">The sequence shown here is derived from an EMBL/GenBank/DDBJ whole genome shotgun (WGS) entry which is preliminary data.</text>
</comment>
<keyword evidence="3 6" id="KW-0812">Transmembrane</keyword>
<feature type="transmembrane region" description="Helical" evidence="6">
    <location>
        <begin position="231"/>
        <end position="256"/>
    </location>
</feature>
<evidence type="ECO:0000256" key="6">
    <source>
        <dbReference type="SAM" id="Phobius"/>
    </source>
</evidence>
<sequence>MSKFSFLLSQVKKEKEILQNSLFIFLTGIISALLSTTLNIVFSRFFGPTGFGIFKTAIGLASTTAYFLDFGTKYFITRYIAEFKSRQETENINHLIKRTLLFKVIITLFILTVSWFFSRQIAQTFFHSQSQTGLVWPTMFLFTIIFLDITTPILLGYQHFKLLAITAILVPFSHIIVGLPLAYLIGIKGSLLGGGIAFIVGSIPAIKFIAKKISKSPKIKSFNFKNAFISYSLPAYFSSIPTSIGIVIIPLLSLFFTQRQVGLYSFSFSFYTAAQLIPITLSNVMFPKIAQLHSQKKSYQAFQTLKRLILIYTPLAVITGILIIPTAKPLIKLLVPSFLPATQLVIIQTIAALILGYFAIIVNYATAIHKFKTATLLNWTLSIIFLILAFYLAGLAK</sequence>
<keyword evidence="4 6" id="KW-1133">Transmembrane helix</keyword>
<reference evidence="7 8" key="1">
    <citation type="journal article" date="2016" name="Nat. Commun.">
        <title>Thousands of microbial genomes shed light on interconnected biogeochemical processes in an aquifer system.</title>
        <authorList>
            <person name="Anantharaman K."/>
            <person name="Brown C.T."/>
            <person name="Hug L.A."/>
            <person name="Sharon I."/>
            <person name="Castelle C.J."/>
            <person name="Probst A.J."/>
            <person name="Thomas B.C."/>
            <person name="Singh A."/>
            <person name="Wilkins M.J."/>
            <person name="Karaoz U."/>
            <person name="Brodie E.L."/>
            <person name="Williams K.H."/>
            <person name="Hubbard S.S."/>
            <person name="Banfield J.F."/>
        </authorList>
    </citation>
    <scope>NUCLEOTIDE SEQUENCE [LARGE SCALE GENOMIC DNA]</scope>
</reference>
<evidence type="ECO:0000256" key="5">
    <source>
        <dbReference type="ARBA" id="ARBA00023136"/>
    </source>
</evidence>
<dbReference type="AlphaFoldDB" id="A0A1F5H4Z1"/>
<keyword evidence="5 6" id="KW-0472">Membrane</keyword>
<organism evidence="7 8">
    <name type="scientific">Candidatus Curtissbacteria bacterium RIFCSPLOWO2_01_FULL_42_50</name>
    <dbReference type="NCBI Taxonomy" id="1797730"/>
    <lineage>
        <taxon>Bacteria</taxon>
        <taxon>Candidatus Curtissiibacteriota</taxon>
    </lineage>
</organism>
<evidence type="ECO:0000256" key="4">
    <source>
        <dbReference type="ARBA" id="ARBA00022989"/>
    </source>
</evidence>
<dbReference type="PANTHER" id="PTHR30250:SF11">
    <property type="entry name" value="O-ANTIGEN TRANSPORTER-RELATED"/>
    <property type="match status" value="1"/>
</dbReference>
<dbReference type="InterPro" id="IPR050833">
    <property type="entry name" value="Poly_Biosynth_Transport"/>
</dbReference>
<protein>
    <recommendedName>
        <fullName evidence="9">Polysaccharide biosynthesis protein C-terminal domain-containing protein</fullName>
    </recommendedName>
</protein>
<keyword evidence="2" id="KW-1003">Cell membrane</keyword>
<dbReference type="Proteomes" id="UP000177039">
    <property type="component" value="Unassembled WGS sequence"/>
</dbReference>
<evidence type="ECO:0000313" key="8">
    <source>
        <dbReference type="Proteomes" id="UP000177039"/>
    </source>
</evidence>
<proteinExistence type="predicted"/>
<dbReference type="Pfam" id="PF01943">
    <property type="entry name" value="Polysacc_synt"/>
    <property type="match status" value="1"/>
</dbReference>
<feature type="transmembrane region" description="Helical" evidence="6">
    <location>
        <begin position="344"/>
        <end position="364"/>
    </location>
</feature>
<evidence type="ECO:0000313" key="7">
    <source>
        <dbReference type="EMBL" id="OGD99171.1"/>
    </source>
</evidence>
<dbReference type="EMBL" id="MFBT01000022">
    <property type="protein sequence ID" value="OGD99171.1"/>
    <property type="molecule type" value="Genomic_DNA"/>
</dbReference>
<feature type="transmembrane region" description="Helical" evidence="6">
    <location>
        <begin position="191"/>
        <end position="210"/>
    </location>
</feature>
<feature type="transmembrane region" description="Helical" evidence="6">
    <location>
        <begin position="100"/>
        <end position="122"/>
    </location>
</feature>
<evidence type="ECO:0008006" key="9">
    <source>
        <dbReference type="Google" id="ProtNLM"/>
    </source>
</evidence>
<feature type="transmembrane region" description="Helical" evidence="6">
    <location>
        <begin position="21"/>
        <end position="42"/>
    </location>
</feature>
<evidence type="ECO:0000256" key="2">
    <source>
        <dbReference type="ARBA" id="ARBA00022475"/>
    </source>
</evidence>
<accession>A0A1F5H4Z1</accession>
<feature type="transmembrane region" description="Helical" evidence="6">
    <location>
        <begin position="307"/>
        <end position="324"/>
    </location>
</feature>
<evidence type="ECO:0000256" key="3">
    <source>
        <dbReference type="ARBA" id="ARBA00022692"/>
    </source>
</evidence>
<dbReference type="PANTHER" id="PTHR30250">
    <property type="entry name" value="PST FAMILY PREDICTED COLANIC ACID TRANSPORTER"/>
    <property type="match status" value="1"/>
</dbReference>
<dbReference type="GO" id="GO:0005886">
    <property type="term" value="C:plasma membrane"/>
    <property type="evidence" value="ECO:0007669"/>
    <property type="project" value="UniProtKB-SubCell"/>
</dbReference>
<feature type="transmembrane region" description="Helical" evidence="6">
    <location>
        <begin position="268"/>
        <end position="286"/>
    </location>
</feature>